<dbReference type="AlphaFoldDB" id="A0A1L6J944"/>
<keyword evidence="1" id="KW-0812">Transmembrane</keyword>
<feature type="transmembrane region" description="Helical" evidence="1">
    <location>
        <begin position="364"/>
        <end position="382"/>
    </location>
</feature>
<evidence type="ECO:0000313" key="2">
    <source>
        <dbReference type="EMBL" id="APR52409.1"/>
    </source>
</evidence>
<evidence type="ECO:0000313" key="5">
    <source>
        <dbReference type="Proteomes" id="UP000286681"/>
    </source>
</evidence>
<feature type="transmembrane region" description="Helical" evidence="1">
    <location>
        <begin position="184"/>
        <end position="208"/>
    </location>
</feature>
<protein>
    <submittedName>
        <fullName evidence="2">Uncharacterized protein</fullName>
    </submittedName>
</protein>
<accession>A0A1L6J944</accession>
<dbReference type="GeneID" id="44132530"/>
<dbReference type="KEGG" id="skr:BRX40_08165"/>
<evidence type="ECO:0000256" key="1">
    <source>
        <dbReference type="SAM" id="Phobius"/>
    </source>
</evidence>
<dbReference type="RefSeq" id="WP_075151259.1">
    <property type="nucleotide sequence ID" value="NZ_CP018820.1"/>
</dbReference>
<reference evidence="2" key="1">
    <citation type="submission" date="2016-12" db="EMBL/GenBank/DDBJ databases">
        <title>Whole genome sequencing of Sphingomonas koreensis.</title>
        <authorList>
            <person name="Conlan S."/>
            <person name="Thomas P.J."/>
            <person name="Mullikin J."/>
            <person name="Palmore T.N."/>
            <person name="Frank K.M."/>
            <person name="Segre J.A."/>
        </authorList>
    </citation>
    <scope>NUCLEOTIDE SEQUENCE</scope>
    <source>
        <strain evidence="2">ABOJV</strain>
    </source>
</reference>
<keyword evidence="1" id="KW-1133">Transmembrane helix</keyword>
<proteinExistence type="predicted"/>
<gene>
    <name evidence="2" type="ORF">BRX40_08165</name>
    <name evidence="3" type="ORF">CA257_14705</name>
</gene>
<sequence>MDSARPRIWRDAALAFAVALLLSAVWAIRDWAALSTLHLPDTDDVVRLQQIRDWLGGQAFGDLAQHRLGLGGVEMHWSRLPDLAPAAIIALLTPLTGAHGAELAAVTVWPGLLFVATLVLTGSIARALGVSAPVAIVVGALAYPANTLFLPGRIDHHGLQMVLLLLLVRALLRRGSWLKGVVAGVASAASLIIGMETAPLLAAGGAVLTIRWIAARPGEAARMAGYGLGLSAALAAAGLLLRTSGWDYPACDGFAAPAWRAAQIGALAPLALAAVSSFLTVLRVRLAVAGLLCTAVVVAALALSPACLRPYGGVDPVLARIWLANVAEAQPLSAAPLAHAIGYAGLLLAGLGATLWMARRSGKVEWLIPGGFQLMSLLIALVQLRGAYAGAILAAPALAGLIAVARERGTPALAAAWIASAGLVYPIAGAALAPESEVETTAGCDARSVLSTLAPLPNGTVAMPMDAGAYALAATPHSVLAAPYHRNTAGNRALYRLLLSGPEAASGQAARLGLDYLVDCKGAYAELGTLPPGSLLAALRGGKVPPWLRPLPGGSDSARIYTIAR</sequence>
<dbReference type="OrthoDB" id="1082056at2"/>
<reference evidence="3 5" key="3">
    <citation type="submission" date="2018-07" db="EMBL/GenBank/DDBJ databases">
        <title>Genomic and Epidemiologic Investigation of an Indolent Hospital Outbreak.</title>
        <authorList>
            <person name="Johnson R.C."/>
            <person name="Deming C."/>
            <person name="Conlan S."/>
            <person name="Zellmer C.J."/>
            <person name="Michelin A.V."/>
            <person name="Lee-Lin S."/>
            <person name="Thomas P.J."/>
            <person name="Park M."/>
            <person name="Weingarten R.A."/>
            <person name="Less J."/>
            <person name="Dekker J.P."/>
            <person name="Frank K.M."/>
            <person name="Musser K.A."/>
            <person name="Mcquiston J.R."/>
            <person name="Henderson D.K."/>
            <person name="Lau A.F."/>
            <person name="Palmore T.N."/>
            <person name="Segre J.A."/>
        </authorList>
    </citation>
    <scope>NUCLEOTIDE SEQUENCE [LARGE SCALE GENOMIC DNA]</scope>
    <source>
        <strain evidence="3 5">SK-NIH.Env10_0317</strain>
    </source>
</reference>
<feature type="transmembrane region" description="Helical" evidence="1">
    <location>
        <begin position="112"/>
        <end position="142"/>
    </location>
</feature>
<feature type="transmembrane region" description="Helical" evidence="1">
    <location>
        <begin position="332"/>
        <end position="357"/>
    </location>
</feature>
<name>A0A1L6J944_9SPHN</name>
<feature type="transmembrane region" description="Helical" evidence="1">
    <location>
        <begin position="388"/>
        <end position="405"/>
    </location>
</feature>
<dbReference type="EMBL" id="QQWO01000012">
    <property type="protein sequence ID" value="RSV01441.1"/>
    <property type="molecule type" value="Genomic_DNA"/>
</dbReference>
<dbReference type="EMBL" id="CP018820">
    <property type="protein sequence ID" value="APR52409.1"/>
    <property type="molecule type" value="Genomic_DNA"/>
</dbReference>
<feature type="transmembrane region" description="Helical" evidence="1">
    <location>
        <begin position="261"/>
        <end position="282"/>
    </location>
</feature>
<keyword evidence="1" id="KW-0472">Membrane</keyword>
<feature type="transmembrane region" description="Helical" evidence="1">
    <location>
        <begin position="412"/>
        <end position="433"/>
    </location>
</feature>
<organism evidence="2 4">
    <name type="scientific">Sphingomonas koreensis</name>
    <dbReference type="NCBI Taxonomy" id="93064"/>
    <lineage>
        <taxon>Bacteria</taxon>
        <taxon>Pseudomonadati</taxon>
        <taxon>Pseudomonadota</taxon>
        <taxon>Alphaproteobacteria</taxon>
        <taxon>Sphingomonadales</taxon>
        <taxon>Sphingomonadaceae</taxon>
        <taxon>Sphingomonas</taxon>
    </lineage>
</organism>
<evidence type="ECO:0000313" key="4">
    <source>
        <dbReference type="Proteomes" id="UP000185161"/>
    </source>
</evidence>
<reference evidence="4" key="2">
    <citation type="submission" date="2016-12" db="EMBL/GenBank/DDBJ databases">
        <title>Whole genome sequencing of Sphingomonas sp. ABOJV.</title>
        <authorList>
            <person name="Conlan S."/>
            <person name="Thomas P.J."/>
            <person name="Mullikin J."/>
            <person name="Palmore T.N."/>
            <person name="Frank K.M."/>
            <person name="Segre J.A."/>
        </authorList>
    </citation>
    <scope>NUCLEOTIDE SEQUENCE [LARGE SCALE GENOMIC DNA]</scope>
    <source>
        <strain evidence="4">ABOJV</strain>
    </source>
</reference>
<feature type="transmembrane region" description="Helical" evidence="1">
    <location>
        <begin position="220"/>
        <end position="241"/>
    </location>
</feature>
<dbReference type="STRING" id="93064.BRX40_08165"/>
<dbReference type="Proteomes" id="UP000286681">
    <property type="component" value="Unassembled WGS sequence"/>
</dbReference>
<dbReference type="Proteomes" id="UP000185161">
    <property type="component" value="Chromosome"/>
</dbReference>
<keyword evidence="4" id="KW-1185">Reference proteome</keyword>
<evidence type="ECO:0000313" key="3">
    <source>
        <dbReference type="EMBL" id="RSV01441.1"/>
    </source>
</evidence>
<feature type="transmembrane region" description="Helical" evidence="1">
    <location>
        <begin position="289"/>
        <end position="312"/>
    </location>
</feature>